<dbReference type="RefSeq" id="WP_158370628.1">
    <property type="nucleotide sequence ID" value="NZ_JAOQJU010000013.1"/>
</dbReference>
<keyword evidence="2" id="KW-1185">Reference proteome</keyword>
<accession>A0ABT2RNV5</accession>
<comment type="caution">
    <text evidence="1">The sequence shown here is derived from an EMBL/GenBank/DDBJ whole genome shotgun (WGS) entry which is preliminary data.</text>
</comment>
<sequence>MKRRKKIGWIFCLLSVLCLWGCGTKLFTKQEEIKTFSAFVSVPGKEIPDDNRMKNKIAEKIGAKAELKYLTGQTASEKIHSMIQKGTYPDFLDGGDATAQLLEANAYIPLDEYLDDYPELKNYLTPEQWESLRQPDGHIYYIPQFSTVRGEDMNPRYADEAFWIQKRVLIWAGYPEIKTLDQYFRVIEDYMAANPTNEDGSANTGFQILCDDWRYFCLENPPQFLAGYPNDGCAIVDPETKTASVYDTIPEAKQYFQKLNEMYRKGMIQADTFVLSYDQYMEKISTGNVLGVVDQYWQFMDAENILYGKGLVDRTYVPLGIVADESITGAYRSGVAFNSANGMGITVSCKDVEGALQFMNDLLKEEIHIMRYWGEEGIDYEVDENGIFYRTEEQKQNANNKTWQTENLCSYDYFPKYGGVTADGKNAAIPEYQPGEYYDTLDEIDKQVLDGYGYEKWTDFLNSPEEVTPPWFPLYTAENLWGQDTPYGQAKQAMSDVKHKWLPQVIMAEDFESAWESYMEEYEREVDVEAYEAELTREVQRRIENHTN</sequence>
<dbReference type="SUPFAM" id="SSF53850">
    <property type="entry name" value="Periplasmic binding protein-like II"/>
    <property type="match status" value="1"/>
</dbReference>
<evidence type="ECO:0000313" key="1">
    <source>
        <dbReference type="EMBL" id="MCU6687099.1"/>
    </source>
</evidence>
<dbReference type="PANTHER" id="PTHR43649:SF12">
    <property type="entry name" value="DIACETYLCHITOBIOSE BINDING PROTEIN DASA"/>
    <property type="match status" value="1"/>
</dbReference>
<dbReference type="PANTHER" id="PTHR43649">
    <property type="entry name" value="ARABINOSE-BINDING PROTEIN-RELATED"/>
    <property type="match status" value="1"/>
</dbReference>
<dbReference type="Gene3D" id="3.40.190.10">
    <property type="entry name" value="Periplasmic binding protein-like II"/>
    <property type="match status" value="3"/>
</dbReference>
<protein>
    <submittedName>
        <fullName evidence="1">Sugar ABC transporter substrate-binding protein</fullName>
    </submittedName>
</protein>
<organism evidence="1 2">
    <name type="scientific">Dorea acetigenes</name>
    <dbReference type="NCBI Taxonomy" id="2981787"/>
    <lineage>
        <taxon>Bacteria</taxon>
        <taxon>Bacillati</taxon>
        <taxon>Bacillota</taxon>
        <taxon>Clostridia</taxon>
        <taxon>Lachnospirales</taxon>
        <taxon>Lachnospiraceae</taxon>
        <taxon>Dorea</taxon>
    </lineage>
</organism>
<evidence type="ECO:0000313" key="2">
    <source>
        <dbReference type="Proteomes" id="UP001652431"/>
    </source>
</evidence>
<dbReference type="EMBL" id="JAOQJU010000013">
    <property type="protein sequence ID" value="MCU6687099.1"/>
    <property type="molecule type" value="Genomic_DNA"/>
</dbReference>
<proteinExistence type="predicted"/>
<dbReference type="Proteomes" id="UP001652431">
    <property type="component" value="Unassembled WGS sequence"/>
</dbReference>
<reference evidence="1 2" key="1">
    <citation type="journal article" date="2021" name="ISME Commun">
        <title>Automated analysis of genomic sequences facilitates high-throughput and comprehensive description of bacteria.</title>
        <authorList>
            <person name="Hitch T.C.A."/>
        </authorList>
    </citation>
    <scope>NUCLEOTIDE SEQUENCE [LARGE SCALE GENOMIC DNA]</scope>
    <source>
        <strain evidence="1 2">Sanger_03</strain>
    </source>
</reference>
<name>A0ABT2RNV5_9FIRM</name>
<gene>
    <name evidence="1" type="ORF">OCV99_11195</name>
</gene>
<dbReference type="InterPro" id="IPR050490">
    <property type="entry name" value="Bact_solute-bd_prot1"/>
</dbReference>